<dbReference type="FunFam" id="1.10.287.130:FF:000001">
    <property type="entry name" value="Two-component sensor histidine kinase"/>
    <property type="match status" value="1"/>
</dbReference>
<dbReference type="AlphaFoldDB" id="A0A3E5BE49"/>
<dbReference type="PANTHER" id="PTHR43711">
    <property type="entry name" value="TWO-COMPONENT HISTIDINE KINASE"/>
    <property type="match status" value="1"/>
</dbReference>
<evidence type="ECO:0000259" key="7">
    <source>
        <dbReference type="PROSITE" id="PS50109"/>
    </source>
</evidence>
<evidence type="ECO:0000256" key="3">
    <source>
        <dbReference type="ARBA" id="ARBA00022553"/>
    </source>
</evidence>
<dbReference type="EC" id="2.7.13.3" evidence="2"/>
<dbReference type="Proteomes" id="UP000260983">
    <property type="component" value="Unassembled WGS sequence"/>
</dbReference>
<dbReference type="GO" id="GO:0000155">
    <property type="term" value="F:phosphorelay sensor kinase activity"/>
    <property type="evidence" value="ECO:0007669"/>
    <property type="project" value="InterPro"/>
</dbReference>
<dbReference type="InterPro" id="IPR036890">
    <property type="entry name" value="HATPase_C_sf"/>
</dbReference>
<dbReference type="SMART" id="SM00388">
    <property type="entry name" value="HisKA"/>
    <property type="match status" value="1"/>
</dbReference>
<dbReference type="PROSITE" id="PS50109">
    <property type="entry name" value="HIS_KIN"/>
    <property type="match status" value="1"/>
</dbReference>
<accession>A0A3E5BE49</accession>
<feature type="domain" description="Histidine kinase" evidence="7">
    <location>
        <begin position="178"/>
        <end position="391"/>
    </location>
</feature>
<dbReference type="InterPro" id="IPR036097">
    <property type="entry name" value="HisK_dim/P_sf"/>
</dbReference>
<keyword evidence="6" id="KW-0902">Two-component regulatory system</keyword>
<dbReference type="Pfam" id="PF00512">
    <property type="entry name" value="HisKA"/>
    <property type="match status" value="1"/>
</dbReference>
<dbReference type="InterPro" id="IPR004358">
    <property type="entry name" value="Sig_transdc_His_kin-like_C"/>
</dbReference>
<gene>
    <name evidence="8" type="ORF">DXB65_10290</name>
</gene>
<evidence type="ECO:0000256" key="4">
    <source>
        <dbReference type="ARBA" id="ARBA00022679"/>
    </source>
</evidence>
<dbReference type="PANTHER" id="PTHR43711:SF31">
    <property type="entry name" value="HISTIDINE KINASE"/>
    <property type="match status" value="1"/>
</dbReference>
<dbReference type="Gene3D" id="1.10.287.130">
    <property type="match status" value="1"/>
</dbReference>
<organism evidence="8 9">
    <name type="scientific">Bacteroides oleiciplenus</name>
    <dbReference type="NCBI Taxonomy" id="626931"/>
    <lineage>
        <taxon>Bacteria</taxon>
        <taxon>Pseudomonadati</taxon>
        <taxon>Bacteroidota</taxon>
        <taxon>Bacteroidia</taxon>
        <taxon>Bacteroidales</taxon>
        <taxon>Bacteroidaceae</taxon>
        <taxon>Bacteroides</taxon>
    </lineage>
</organism>
<keyword evidence="3" id="KW-0597">Phosphoprotein</keyword>
<keyword evidence="5 8" id="KW-0418">Kinase</keyword>
<protein>
    <recommendedName>
        <fullName evidence="2">histidine kinase</fullName>
        <ecNumber evidence="2">2.7.13.3</ecNumber>
    </recommendedName>
</protein>
<dbReference type="Gene3D" id="3.30.565.10">
    <property type="entry name" value="Histidine kinase-like ATPase, C-terminal domain"/>
    <property type="match status" value="1"/>
</dbReference>
<evidence type="ECO:0000313" key="8">
    <source>
        <dbReference type="EMBL" id="RGN35891.1"/>
    </source>
</evidence>
<dbReference type="Pfam" id="PF02518">
    <property type="entry name" value="HATPase_c"/>
    <property type="match status" value="1"/>
</dbReference>
<dbReference type="InterPro" id="IPR003661">
    <property type="entry name" value="HisK_dim/P_dom"/>
</dbReference>
<dbReference type="InterPro" id="IPR005467">
    <property type="entry name" value="His_kinase_dom"/>
</dbReference>
<evidence type="ECO:0000256" key="2">
    <source>
        <dbReference type="ARBA" id="ARBA00012438"/>
    </source>
</evidence>
<keyword evidence="4" id="KW-0808">Transferase</keyword>
<comment type="caution">
    <text evidence="8">The sequence shown here is derived from an EMBL/GenBank/DDBJ whole genome shotgun (WGS) entry which is preliminary data.</text>
</comment>
<dbReference type="CDD" id="cd00082">
    <property type="entry name" value="HisKA"/>
    <property type="match status" value="1"/>
</dbReference>
<dbReference type="SMART" id="SM00387">
    <property type="entry name" value="HATPase_c"/>
    <property type="match status" value="1"/>
</dbReference>
<dbReference type="RefSeq" id="WP_117724167.1">
    <property type="nucleotide sequence ID" value="NZ_QSUL01000006.1"/>
</dbReference>
<evidence type="ECO:0000256" key="1">
    <source>
        <dbReference type="ARBA" id="ARBA00000085"/>
    </source>
</evidence>
<dbReference type="SUPFAM" id="SSF55874">
    <property type="entry name" value="ATPase domain of HSP90 chaperone/DNA topoisomerase II/histidine kinase"/>
    <property type="match status" value="1"/>
</dbReference>
<dbReference type="SUPFAM" id="SSF47384">
    <property type="entry name" value="Homodimeric domain of signal transducing histidine kinase"/>
    <property type="match status" value="1"/>
</dbReference>
<proteinExistence type="predicted"/>
<dbReference type="PRINTS" id="PR00344">
    <property type="entry name" value="BCTRLSENSOR"/>
</dbReference>
<sequence>MEIPPYKEASLEETIQRKLDQSTMILQNINAYFLLIDEEFIVRDTNYYSLNRLPAPEDGVIKRVGDLLHCRNAAAAGECGKHEQCKLCGVRAAIGKAFCTKEGFKKLNASMNLLSEDENRVIPCDVSVSGTYLDIHGKGHMVLTVYDVTELKNIQRLLNIEREKSISADKLKSAFIANISHEIRTPLNAIVGFSGLIATASSEEEKKMYMDIISENNERLLRLINDIFDLSQIESGTLNFEYSEFDANDLIRELEGIFMVKLADNPSVDLVCEANLQPIMMYSERHRIIQVMANLIHNAIKFTKSGEIRFGCRIEGTDEAFFYVSDTGIGIPKEEQEKIFSHFKKLDREVPGTGLGLTLSQSIIRNLGGRAGLESEVNKGSTFWFVLPLTVKGKTAK</sequence>
<comment type="catalytic activity">
    <reaction evidence="1">
        <text>ATP + protein L-histidine = ADP + protein N-phospho-L-histidine.</text>
        <dbReference type="EC" id="2.7.13.3"/>
    </reaction>
</comment>
<evidence type="ECO:0000313" key="9">
    <source>
        <dbReference type="Proteomes" id="UP000260983"/>
    </source>
</evidence>
<evidence type="ECO:0000256" key="5">
    <source>
        <dbReference type="ARBA" id="ARBA00022777"/>
    </source>
</evidence>
<evidence type="ECO:0000256" key="6">
    <source>
        <dbReference type="ARBA" id="ARBA00023012"/>
    </source>
</evidence>
<dbReference type="InterPro" id="IPR050736">
    <property type="entry name" value="Sensor_HK_Regulatory"/>
</dbReference>
<name>A0A3E5BE49_9BACE</name>
<reference evidence="8 9" key="1">
    <citation type="submission" date="2018-08" db="EMBL/GenBank/DDBJ databases">
        <title>A genome reference for cultivated species of the human gut microbiota.</title>
        <authorList>
            <person name="Zou Y."/>
            <person name="Xue W."/>
            <person name="Luo G."/>
        </authorList>
    </citation>
    <scope>NUCLEOTIDE SEQUENCE [LARGE SCALE GENOMIC DNA]</scope>
    <source>
        <strain evidence="8 9">OM05-15BH</strain>
    </source>
</reference>
<dbReference type="EMBL" id="QSUL01000006">
    <property type="protein sequence ID" value="RGN35891.1"/>
    <property type="molecule type" value="Genomic_DNA"/>
</dbReference>
<dbReference type="InterPro" id="IPR003594">
    <property type="entry name" value="HATPase_dom"/>
</dbReference>